<reference evidence="2" key="1">
    <citation type="submission" date="2019-07" db="EMBL/GenBank/DDBJ databases">
        <title>Bacillus alkalisoli sp. nov. isolated from saline soil.</title>
        <authorList>
            <person name="Sun J.-Q."/>
            <person name="Xu L."/>
        </authorList>
    </citation>
    <scope>NUCLEOTIDE SEQUENCE [LARGE SCALE GENOMIC DNA]</scope>
    <source>
        <strain evidence="2">M4U3P1</strain>
    </source>
</reference>
<dbReference type="AlphaFoldDB" id="A0A859FJZ7"/>
<evidence type="ECO:0000313" key="2">
    <source>
        <dbReference type="Proteomes" id="UP000318138"/>
    </source>
</evidence>
<accession>A0A859FJZ7</accession>
<gene>
    <name evidence="1" type="ORF">FLK61_25485</name>
</gene>
<proteinExistence type="predicted"/>
<dbReference type="GO" id="GO:0016787">
    <property type="term" value="F:hydrolase activity"/>
    <property type="evidence" value="ECO:0007669"/>
    <property type="project" value="UniProtKB-KW"/>
</dbReference>
<dbReference type="EMBL" id="CP041372">
    <property type="protein sequence ID" value="QKS73160.1"/>
    <property type="molecule type" value="Genomic_DNA"/>
</dbReference>
<dbReference type="KEGG" id="psua:FLK61_25485"/>
<name>A0A859FJZ7_9BACI</name>
<sequence length="143" mass="16218">MAKLFASISKEVVTVYGEQGQDAIRQGVYTFGHSRGQGIAKRAAHLGLPNTIEHYLSNYDMERSDLFEVETSFHPNEIEQTFTVCPFGQQWKEDGTGEYGILYCQVIDPAIAKGYNEDFTVVHDEYVLKEGQCHFRFSLPKSN</sequence>
<keyword evidence="2" id="KW-1185">Reference proteome</keyword>
<keyword evidence="1" id="KW-0378">Hydrolase</keyword>
<organism evidence="1 2">
    <name type="scientific">Paenalkalicoccus suaedae</name>
    <dbReference type="NCBI Taxonomy" id="2592382"/>
    <lineage>
        <taxon>Bacteria</taxon>
        <taxon>Bacillati</taxon>
        <taxon>Bacillota</taxon>
        <taxon>Bacilli</taxon>
        <taxon>Bacillales</taxon>
        <taxon>Bacillaceae</taxon>
        <taxon>Paenalkalicoccus</taxon>
    </lineage>
</organism>
<evidence type="ECO:0000313" key="1">
    <source>
        <dbReference type="EMBL" id="QKS73160.1"/>
    </source>
</evidence>
<dbReference type="Pfam" id="PF14196">
    <property type="entry name" value="ATC_hydrolase"/>
    <property type="match status" value="1"/>
</dbReference>
<protein>
    <submittedName>
        <fullName evidence="1">L-2-amino-thiazoline-4-carboxylic acid hydrolase</fullName>
    </submittedName>
</protein>
<dbReference type="Proteomes" id="UP000318138">
    <property type="component" value="Chromosome"/>
</dbReference>
<dbReference type="InterPro" id="IPR026002">
    <property type="entry name" value="ATC_hydrolase-like"/>
</dbReference>